<feature type="region of interest" description="Disordered" evidence="4">
    <location>
        <begin position="834"/>
        <end position="854"/>
    </location>
</feature>
<feature type="domain" description="Pre-rRNA-processing protein RIX1 N-terminal" evidence="5">
    <location>
        <begin position="196"/>
        <end position="290"/>
    </location>
</feature>
<dbReference type="GO" id="GO:0005634">
    <property type="term" value="C:nucleus"/>
    <property type="evidence" value="ECO:0007669"/>
    <property type="project" value="UniProtKB-SubCell"/>
</dbReference>
<dbReference type="EMBL" id="JAAWWB010000020">
    <property type="protein sequence ID" value="KAG6758610.1"/>
    <property type="molecule type" value="Genomic_DNA"/>
</dbReference>
<gene>
    <name evidence="6" type="ORF">POTOM_038969</name>
</gene>
<dbReference type="Pfam" id="PF08167">
    <property type="entry name" value="RIX1"/>
    <property type="match status" value="2"/>
</dbReference>
<keyword evidence="3" id="KW-0539">Nucleus</keyword>
<evidence type="ECO:0000256" key="4">
    <source>
        <dbReference type="SAM" id="MobiDB-lite"/>
    </source>
</evidence>
<comment type="caution">
    <text evidence="6">The sequence shown here is derived from an EMBL/GenBank/DDBJ whole genome shotgun (WGS) entry which is preliminary data.</text>
</comment>
<dbReference type="PANTHER" id="PTHR34105:SF1">
    <property type="entry name" value="PROLINE-, GLUTAMIC ACID- AND LEUCINE-RICH PROTEIN 1"/>
    <property type="match status" value="1"/>
</dbReference>
<dbReference type="OrthoDB" id="20900at2759"/>
<sequence>MATSETVIKDMYDVGLKPRMIRTLLKEDVPDDNIPFDSPSKLSRIISCIQSHKLLSEPSITDNNKQIERWKSSVNDWVARLLSLISKTTTTPDKCWAGICLLGVTCQECNADRFMGSYATWFDKMLTHVQILRKSMSLEFHPLYEWMLLVGAPNPLQDMVLGKVFVKSVLLLKKDLVVLGTFNLMFELLCLCFKQSRGDSQFVKVAACTSISDLITRLAGFPNVKKEGTSLAGKVIQPVLKLLNEDSSEAVLEGAIHLLCTVISSFPATLQRHHESVEAAITSKIFSGKFSVNLMKKLAHCLALLPKSKGDEDSWISAMRKVLLLVNGYLTEIFTGLEEETKWDEAVRLLVPPGEVPPPSLWGQKLLEDTSDKERKRSKLCSISMFMISCCEMLTNSYPVQVSVPVCSLLALVERVLMVNGSLSPTTSSFVILAEQEFICSELPVLHSYALELLASVIKGIRSQLLPHAAYIVRLVKEYFKRCELPELRIKVYSITKLLLMSMGIGIAIYLAQEIVNCSLHDLNPIVDGTSFHANAKSELLLPPFHRKRKHGATGSLEQLHDRIGLEVETSKNRPTAISVKIAALGALETLLTVGGGLRSESWRSKVDNLLITIATESCKEGWVSDESKTFLPNESTLTCSDLHLAALHALLASLLSPSRGRPPHLAPALELFRRGRQEIGTKVSEFCAYALLALEVLIHPRALPLADFPSASSFNEVNHRFPENIYSVAQKHSNPFSSGVQDTGHGLSDSDDDLYKSWLDSSKETEAPVGESMDTERPSETLRVQQGENIPVAGSSGAKSPWRNGHSPAAASADIEIRRGDETMVDSQQLLESMEQHQESSKGASIPTVTGDPNVTTVVLSSFASKDDALNSKGTEMASVQAVVAGESDGLATNDGNTTTLSAQKGTTFAIEDDNQSTDSPPDIVDVDPDSD</sequence>
<evidence type="ECO:0000256" key="3">
    <source>
        <dbReference type="ARBA" id="ARBA00023242"/>
    </source>
</evidence>
<dbReference type="GO" id="GO:0006364">
    <property type="term" value="P:rRNA processing"/>
    <property type="evidence" value="ECO:0007669"/>
    <property type="project" value="TreeGrafter"/>
</dbReference>
<comment type="similarity">
    <text evidence="2">Belongs to the RIX1/PELP1 family.</text>
</comment>
<name>A0A8X7YY72_POPTO</name>
<reference evidence="6" key="1">
    <citation type="journal article" date="2020" name="bioRxiv">
        <title>Hybrid origin of Populus tomentosa Carr. identified through genome sequencing and phylogenomic analysis.</title>
        <authorList>
            <person name="An X."/>
            <person name="Gao K."/>
            <person name="Chen Z."/>
            <person name="Li J."/>
            <person name="Yang X."/>
            <person name="Yang X."/>
            <person name="Zhou J."/>
            <person name="Guo T."/>
            <person name="Zhao T."/>
            <person name="Huang S."/>
            <person name="Miao D."/>
            <person name="Khan W.U."/>
            <person name="Rao P."/>
            <person name="Ye M."/>
            <person name="Lei B."/>
            <person name="Liao W."/>
            <person name="Wang J."/>
            <person name="Ji L."/>
            <person name="Li Y."/>
            <person name="Guo B."/>
            <person name="Mustafa N.S."/>
            <person name="Li S."/>
            <person name="Yun Q."/>
            <person name="Keller S.R."/>
            <person name="Mao J."/>
            <person name="Zhang R."/>
            <person name="Strauss S.H."/>
        </authorList>
    </citation>
    <scope>NUCLEOTIDE SEQUENCE</scope>
    <source>
        <strain evidence="6">GM15</strain>
        <tissue evidence="6">Leaf</tissue>
    </source>
</reference>
<dbReference type="InterPro" id="IPR012583">
    <property type="entry name" value="RIX1_N"/>
</dbReference>
<feature type="compositionally biased region" description="Polar residues" evidence="4">
    <location>
        <begin position="842"/>
        <end position="854"/>
    </location>
</feature>
<evidence type="ECO:0000256" key="1">
    <source>
        <dbReference type="ARBA" id="ARBA00004123"/>
    </source>
</evidence>
<feature type="region of interest" description="Disordered" evidence="4">
    <location>
        <begin position="737"/>
        <end position="756"/>
    </location>
</feature>
<feature type="region of interest" description="Disordered" evidence="4">
    <location>
        <begin position="910"/>
        <end position="933"/>
    </location>
</feature>
<dbReference type="Proteomes" id="UP000886885">
    <property type="component" value="Chromosome 10D"/>
</dbReference>
<accession>A0A8X7YY72</accession>
<evidence type="ECO:0000259" key="5">
    <source>
        <dbReference type="Pfam" id="PF08167"/>
    </source>
</evidence>
<evidence type="ECO:0000256" key="2">
    <source>
        <dbReference type="ARBA" id="ARBA00010511"/>
    </source>
</evidence>
<organism evidence="6 7">
    <name type="scientific">Populus tomentosa</name>
    <name type="common">Chinese white poplar</name>
    <dbReference type="NCBI Taxonomy" id="118781"/>
    <lineage>
        <taxon>Eukaryota</taxon>
        <taxon>Viridiplantae</taxon>
        <taxon>Streptophyta</taxon>
        <taxon>Embryophyta</taxon>
        <taxon>Tracheophyta</taxon>
        <taxon>Spermatophyta</taxon>
        <taxon>Magnoliopsida</taxon>
        <taxon>eudicotyledons</taxon>
        <taxon>Gunneridae</taxon>
        <taxon>Pentapetalae</taxon>
        <taxon>rosids</taxon>
        <taxon>fabids</taxon>
        <taxon>Malpighiales</taxon>
        <taxon>Salicaceae</taxon>
        <taxon>Saliceae</taxon>
        <taxon>Populus</taxon>
    </lineage>
</organism>
<evidence type="ECO:0000313" key="6">
    <source>
        <dbReference type="EMBL" id="KAG6758610.1"/>
    </source>
</evidence>
<proteinExistence type="inferred from homology"/>
<dbReference type="AlphaFoldDB" id="A0A8X7YY72"/>
<protein>
    <recommendedName>
        <fullName evidence="5">Pre-rRNA-processing protein RIX1 N-terminal domain-containing protein</fullName>
    </recommendedName>
</protein>
<feature type="domain" description="Pre-rRNA-processing protein RIX1 N-terminal" evidence="5">
    <location>
        <begin position="19"/>
        <end position="130"/>
    </location>
</feature>
<comment type="subcellular location">
    <subcellularLocation>
        <location evidence="1">Nucleus</location>
    </subcellularLocation>
</comment>
<feature type="region of interest" description="Disordered" evidence="4">
    <location>
        <begin position="763"/>
        <end position="819"/>
    </location>
</feature>
<dbReference type="PANTHER" id="PTHR34105">
    <property type="entry name" value="PROLINE-, GLUTAMIC ACID- AND LEUCINE-RICH PROTEIN 1"/>
    <property type="match status" value="1"/>
</dbReference>
<evidence type="ECO:0000313" key="7">
    <source>
        <dbReference type="Proteomes" id="UP000886885"/>
    </source>
</evidence>
<keyword evidence="7" id="KW-1185">Reference proteome</keyword>